<name>A0A1I3UGB6_9RHOB</name>
<sequence>MKPAARNLSALLLTGFLTAPLWAEDLAMTPGEDTEVTEDGTLNPHEMSMAHLMDQIRDGDTGMVICSQGYLLTKSGRHALARELFERCADEGWTGAMTWMSQLEDNGLGAPQDLEAASEWNRRAAEAGDPVGKFNRGLDLMRGWGVAQDEEAGRALVDEAARDGLAIAQRLQSADYDLDEVTPDADEWRYQKLF</sequence>
<dbReference type="EMBL" id="FORH01000006">
    <property type="protein sequence ID" value="SFJ81905.1"/>
    <property type="molecule type" value="Genomic_DNA"/>
</dbReference>
<gene>
    <name evidence="2" type="ORF">SAMN04487991_3038</name>
</gene>
<evidence type="ECO:0000313" key="3">
    <source>
        <dbReference type="Proteomes" id="UP000199630"/>
    </source>
</evidence>
<evidence type="ECO:0008006" key="4">
    <source>
        <dbReference type="Google" id="ProtNLM"/>
    </source>
</evidence>
<dbReference type="SMART" id="SM00671">
    <property type="entry name" value="SEL1"/>
    <property type="match status" value="2"/>
</dbReference>
<dbReference type="InterPro" id="IPR006597">
    <property type="entry name" value="Sel1-like"/>
</dbReference>
<keyword evidence="3" id="KW-1185">Reference proteome</keyword>
<dbReference type="STRING" id="588602.SAMN04487991_3038"/>
<dbReference type="Proteomes" id="UP000199630">
    <property type="component" value="Unassembled WGS sequence"/>
</dbReference>
<dbReference type="RefSeq" id="WP_090061554.1">
    <property type="nucleotide sequence ID" value="NZ_FORH01000006.1"/>
</dbReference>
<dbReference type="SUPFAM" id="SSF81901">
    <property type="entry name" value="HCP-like"/>
    <property type="match status" value="1"/>
</dbReference>
<feature type="signal peptide" evidence="1">
    <location>
        <begin position="1"/>
        <end position="23"/>
    </location>
</feature>
<organism evidence="2 3">
    <name type="scientific">Celeribacter neptunius</name>
    <dbReference type="NCBI Taxonomy" id="588602"/>
    <lineage>
        <taxon>Bacteria</taxon>
        <taxon>Pseudomonadati</taxon>
        <taxon>Pseudomonadota</taxon>
        <taxon>Alphaproteobacteria</taxon>
        <taxon>Rhodobacterales</taxon>
        <taxon>Roseobacteraceae</taxon>
        <taxon>Celeribacter</taxon>
    </lineage>
</organism>
<evidence type="ECO:0000313" key="2">
    <source>
        <dbReference type="EMBL" id="SFJ81905.1"/>
    </source>
</evidence>
<keyword evidence="1" id="KW-0732">Signal</keyword>
<dbReference type="InterPro" id="IPR011990">
    <property type="entry name" value="TPR-like_helical_dom_sf"/>
</dbReference>
<dbReference type="AlphaFoldDB" id="A0A1I3UGB6"/>
<evidence type="ECO:0000256" key="1">
    <source>
        <dbReference type="SAM" id="SignalP"/>
    </source>
</evidence>
<proteinExistence type="predicted"/>
<dbReference type="Gene3D" id="1.25.40.10">
    <property type="entry name" value="Tetratricopeptide repeat domain"/>
    <property type="match status" value="1"/>
</dbReference>
<protein>
    <recommendedName>
        <fullName evidence="4">Sel1 repeat-containing protein</fullName>
    </recommendedName>
</protein>
<reference evidence="3" key="1">
    <citation type="submission" date="2016-10" db="EMBL/GenBank/DDBJ databases">
        <authorList>
            <person name="Varghese N."/>
            <person name="Submissions S."/>
        </authorList>
    </citation>
    <scope>NUCLEOTIDE SEQUENCE [LARGE SCALE GENOMIC DNA]</scope>
    <source>
        <strain evidence="3">DSM 26471</strain>
    </source>
</reference>
<dbReference type="OrthoDB" id="7848989at2"/>
<accession>A0A1I3UGB6</accession>
<feature type="chain" id="PRO_5011453201" description="Sel1 repeat-containing protein" evidence="1">
    <location>
        <begin position="24"/>
        <end position="194"/>
    </location>
</feature>